<comment type="caution">
    <text evidence="1">The sequence shown here is derived from an EMBL/GenBank/DDBJ whole genome shotgun (WGS) entry which is preliminary data.</text>
</comment>
<protein>
    <submittedName>
        <fullName evidence="1">Uncharacterized protein</fullName>
    </submittedName>
</protein>
<organism evidence="1 2">
    <name type="scientific">Camellia lanceoleosa</name>
    <dbReference type="NCBI Taxonomy" id="1840588"/>
    <lineage>
        <taxon>Eukaryota</taxon>
        <taxon>Viridiplantae</taxon>
        <taxon>Streptophyta</taxon>
        <taxon>Embryophyta</taxon>
        <taxon>Tracheophyta</taxon>
        <taxon>Spermatophyta</taxon>
        <taxon>Magnoliopsida</taxon>
        <taxon>eudicotyledons</taxon>
        <taxon>Gunneridae</taxon>
        <taxon>Pentapetalae</taxon>
        <taxon>asterids</taxon>
        <taxon>Ericales</taxon>
        <taxon>Theaceae</taxon>
        <taxon>Camellia</taxon>
    </lineage>
</organism>
<dbReference type="Proteomes" id="UP001060215">
    <property type="component" value="Chromosome 9"/>
</dbReference>
<keyword evidence="2" id="KW-1185">Reference proteome</keyword>
<gene>
    <name evidence="1" type="ORF">LOK49_LG08G03462</name>
</gene>
<proteinExistence type="predicted"/>
<reference evidence="1 2" key="1">
    <citation type="journal article" date="2022" name="Plant J.">
        <title>Chromosome-level genome of Camellia lanceoleosa provides a valuable resource for understanding genome evolution and self-incompatibility.</title>
        <authorList>
            <person name="Gong W."/>
            <person name="Xiao S."/>
            <person name="Wang L."/>
            <person name="Liao Z."/>
            <person name="Chang Y."/>
            <person name="Mo W."/>
            <person name="Hu G."/>
            <person name="Li W."/>
            <person name="Zhao G."/>
            <person name="Zhu H."/>
            <person name="Hu X."/>
            <person name="Ji K."/>
            <person name="Xiang X."/>
            <person name="Song Q."/>
            <person name="Yuan D."/>
            <person name="Jin S."/>
            <person name="Zhang L."/>
        </authorList>
    </citation>
    <scope>NUCLEOTIDE SEQUENCE [LARGE SCALE GENOMIC DNA]</scope>
    <source>
        <strain evidence="1">SQ_2022a</strain>
    </source>
</reference>
<evidence type="ECO:0000313" key="1">
    <source>
        <dbReference type="EMBL" id="KAI8002478.1"/>
    </source>
</evidence>
<name>A0ACC0GMV1_9ERIC</name>
<sequence length="630" mass="69818">MKKQETTTRRRAESNSSGLSFSTTPSRLRAASSNSKAKDSPSPTKPQTPLNLNLNGNLYENGNNNGVLSPSPNPRAKSVPPPPRDAYLHNNNNQTARRRPLPLLVLSKPKSLSQSSQKGKDYFEQEAVKAVGRSGNRPAVEQFARPCPLPRRQRRTTSTTTTTYPNSNSNSNNKVNESDDLDWKKRAEELLEKLDRNETLITNLQSEVLELKTELDKAQSFNAELQSHNSKLSEDLAAAHSKIATLSTTTTTTPPPPPDQRESGAEYQSHRFKDIQKLIATKLEHSKLKNEAINNASPTRVLTAPSTKPIPIAMDVQSNVPACHLPLPPHPPPPPPPPPRPRAPGKSAITRKDPPVVESRHVLTKCDRSSNPSGSGNCDKPLIISAHSSIVGEIQKRSSHLLAIKVDIETKGEFVNSLIKKVVDAAYTDIEDVLKFVDWLDNQLSSLADEQAVLKHFNWPEEKADAMREAAVEYRGLKLLESEVSSYKDDASVPCGVSLKKMAGLLDKSEHNIQKLIKLRNSVMLSYQHFKIPTNWMLDSGVISKIKQSSMMLAKIYMRRVLVELESIQYSERESTQEGLLIQGVHFAYRAHQFAGGLDSETLCAFEEIRQRVPGHLRGSQELLVGIPSS</sequence>
<accession>A0ACC0GMV1</accession>
<evidence type="ECO:0000313" key="2">
    <source>
        <dbReference type="Proteomes" id="UP001060215"/>
    </source>
</evidence>
<dbReference type="EMBL" id="CM045766">
    <property type="protein sequence ID" value="KAI8002478.1"/>
    <property type="molecule type" value="Genomic_DNA"/>
</dbReference>